<name>A0A8J4A8X9_9ACTN</name>
<dbReference type="InterPro" id="IPR036928">
    <property type="entry name" value="AS_sf"/>
</dbReference>
<dbReference type="NCBIfam" id="NF004815">
    <property type="entry name" value="PRK06169.1"/>
    <property type="match status" value="1"/>
</dbReference>
<keyword evidence="5" id="KW-1185">Reference proteome</keyword>
<dbReference type="EMBL" id="BOPO01000035">
    <property type="protein sequence ID" value="GIL26986.1"/>
    <property type="molecule type" value="Genomic_DNA"/>
</dbReference>
<dbReference type="SUPFAM" id="SSF75304">
    <property type="entry name" value="Amidase signature (AS) enzymes"/>
    <property type="match status" value="1"/>
</dbReference>
<dbReference type="InterPro" id="IPR000120">
    <property type="entry name" value="Amidase"/>
</dbReference>
<dbReference type="PANTHER" id="PTHR11895">
    <property type="entry name" value="TRANSAMIDASE"/>
    <property type="match status" value="1"/>
</dbReference>
<dbReference type="Proteomes" id="UP000614996">
    <property type="component" value="Unassembled WGS sequence"/>
</dbReference>
<gene>
    <name evidence="4" type="primary">amiE_1</name>
    <name evidence="4" type="ORF">NUM_22400</name>
</gene>
<dbReference type="PROSITE" id="PS00571">
    <property type="entry name" value="AMIDASES"/>
    <property type="match status" value="1"/>
</dbReference>
<feature type="region of interest" description="Disordered" evidence="2">
    <location>
        <begin position="1"/>
        <end position="24"/>
    </location>
</feature>
<protein>
    <submittedName>
        <fullName evidence="4">Amidase</fullName>
    </submittedName>
</protein>
<evidence type="ECO:0000256" key="1">
    <source>
        <dbReference type="ARBA" id="ARBA00009199"/>
    </source>
</evidence>
<dbReference type="GO" id="GO:0003824">
    <property type="term" value="F:catalytic activity"/>
    <property type="evidence" value="ECO:0007669"/>
    <property type="project" value="InterPro"/>
</dbReference>
<sequence length="494" mass="51536">MDPDMTEPPRAHTSGADPAGPTSAGLATEDVLARTASELVAGYSTGELSPVAVTTATLRRIEKRDPELHAYCHIDADGALDQAELAEQRWGQGNPIGLLDGVPVAVKDLLLLAGAPTRRGSRTIEPDQPWPDDSPATARLREHGAVLVGKTTTPEFGWKAVTDSPLTGVTRNPWAPDRTPGGSSGGSAAAVAAGLCALAIGTDGGGSIRIPAAFCGIVGFKPTYGRVPAWPASPFGLLSHVGPMARSVDDVALALDVLSLRDSRDPAALAPPIGSYREAVRRPVRGLVAAYSATLGHAEVDAEVIDLVEQAVDALSVEVGLRVELADPGFDDPIDTFETLWSAGAGHAVAAVPTERRGQLDPGLRRLGEAGGRLSLEAYQSALDARNALGVTLGAFHERYDVLLTPTVPIPAFEAGHDVPPGSEWTRWPQWTPFSYPFNLTGQPAATVPVGLTADGRPVGLQVVGPRHSDDLVLAVCRALEAVRPWPLTAPDAG</sequence>
<organism evidence="4 5">
    <name type="scientific">Actinocatenispora comari</name>
    <dbReference type="NCBI Taxonomy" id="2807577"/>
    <lineage>
        <taxon>Bacteria</taxon>
        <taxon>Bacillati</taxon>
        <taxon>Actinomycetota</taxon>
        <taxon>Actinomycetes</taxon>
        <taxon>Micromonosporales</taxon>
        <taxon>Micromonosporaceae</taxon>
        <taxon>Actinocatenispora</taxon>
    </lineage>
</organism>
<evidence type="ECO:0000256" key="2">
    <source>
        <dbReference type="SAM" id="MobiDB-lite"/>
    </source>
</evidence>
<dbReference type="PANTHER" id="PTHR11895:SF7">
    <property type="entry name" value="GLUTAMYL-TRNA(GLN) AMIDOTRANSFERASE SUBUNIT A, MITOCHONDRIAL"/>
    <property type="match status" value="1"/>
</dbReference>
<dbReference type="InterPro" id="IPR020556">
    <property type="entry name" value="Amidase_CS"/>
</dbReference>
<dbReference type="InterPro" id="IPR023631">
    <property type="entry name" value="Amidase_dom"/>
</dbReference>
<dbReference type="Gene3D" id="3.90.1300.10">
    <property type="entry name" value="Amidase signature (AS) domain"/>
    <property type="match status" value="1"/>
</dbReference>
<reference evidence="5" key="1">
    <citation type="journal article" date="2021" name="Int. J. Syst. Evol. Microbiol.">
        <title>Actinocatenispora comari sp. nov., an endophytic actinomycete isolated from aerial parts of Comarum salesowianum.</title>
        <authorList>
            <person name="Oyunbileg N."/>
            <person name="Iizaka Y."/>
            <person name="Hamada M."/>
            <person name="Davaapurev B.O."/>
            <person name="Fukumoto A."/>
            <person name="Tsetseg B."/>
            <person name="Kato F."/>
            <person name="Tamura T."/>
            <person name="Batkhuu J."/>
            <person name="Anzai Y."/>
        </authorList>
    </citation>
    <scope>NUCLEOTIDE SEQUENCE [LARGE SCALE GENOMIC DNA]</scope>
    <source>
        <strain evidence="5">NUM-2625</strain>
    </source>
</reference>
<evidence type="ECO:0000313" key="4">
    <source>
        <dbReference type="EMBL" id="GIL26986.1"/>
    </source>
</evidence>
<evidence type="ECO:0000259" key="3">
    <source>
        <dbReference type="Pfam" id="PF01425"/>
    </source>
</evidence>
<feature type="domain" description="Amidase" evidence="3">
    <location>
        <begin position="53"/>
        <end position="474"/>
    </location>
</feature>
<evidence type="ECO:0000313" key="5">
    <source>
        <dbReference type="Proteomes" id="UP000614996"/>
    </source>
</evidence>
<dbReference type="Pfam" id="PF01425">
    <property type="entry name" value="Amidase"/>
    <property type="match status" value="1"/>
</dbReference>
<comment type="similarity">
    <text evidence="1">Belongs to the amidase family.</text>
</comment>
<dbReference type="AlphaFoldDB" id="A0A8J4A8X9"/>
<comment type="caution">
    <text evidence="4">The sequence shown here is derived from an EMBL/GenBank/DDBJ whole genome shotgun (WGS) entry which is preliminary data.</text>
</comment>
<proteinExistence type="inferred from homology"/>
<accession>A0A8J4A8X9</accession>